<feature type="compositionally biased region" description="Low complexity" evidence="2">
    <location>
        <begin position="83"/>
        <end position="96"/>
    </location>
</feature>
<proteinExistence type="predicted"/>
<dbReference type="GO" id="GO:0016301">
    <property type="term" value="F:kinase activity"/>
    <property type="evidence" value="ECO:0007669"/>
    <property type="project" value="UniProtKB-KW"/>
</dbReference>
<keyword evidence="5" id="KW-0418">Kinase</keyword>
<dbReference type="RefSeq" id="XP_020427990.1">
    <property type="nucleotide sequence ID" value="XM_020581203.1"/>
</dbReference>
<keyword evidence="1" id="KW-0175">Coiled coil</keyword>
<protein>
    <submittedName>
        <fullName evidence="5">Protein kinase</fullName>
    </submittedName>
</protein>
<sequence>MSTFRLNFIIYTNSYPNPILLDSVHVEQLIIFIWINQYYLTGKNTWKMGTSSSKELQQQESSNATTGTVSSGTLSDVGGGGSSSVVTGSPPSTVSVIGHRRQGSFAKQEKQQKTSKKKNQRQLSSNSTSTSTCSSNSNSRRPSSSFDKSQSHSSSSIDTNLGESNTNDFIDNNNNNNIYEYNQNNNSITNSNSNSQSQLMQLQSMNDRSSTLSNQEYTNSTSTSLINTPNECQTPRTPNSLVAGKDNHHINSNSNSNNNNNNDNLSSSISSTSNSLSSMILHNDSSSSLRDHQIIICEHCHQISTSRPSSAFRPSSAMSNSIDFNINNISSSINNNNNNNNININRSRTNSTNRHNLSNSSYNPPTTTSAASNIINSNNNINNNSNNSHFSFNNSVNSTATFGYDSDDGLRNINQLTISNNSINHFSFADDDNNNTRISSSSASSSSQHHQQQHQQQQPQSNSNNNNNNQLKSIITSNPPSLNNSFSNFNNLPMPNTNNIPLSISSPSIITPTTNRLSNGLQLTPFPPSTFNNNNSNNQDNLSTTSILHSSIGSTSELFNKSLISSFLNSNNQQQQQLQLQQLQQQQAVSHQQHITTQQQLQQQQSSSSSQPMYNSSISPPTTPRHYAPRDLSYDTKDIFTITVSNSEQNSMISDNSIGSIGSGFQRLTVSSSSHRSGGIKLNDHNMHNNTSSGSNDSLFFGAQKKEAVSDYTKDITFLHSEHDSVKEKSNLSTTSSSSSSNNNNNGNSHNHNRNHLSVSQQRPRGRSISDSLFMSSNSAKDCINDIQKALENEKIKKNRFNELKEILNDRNDIIEINDIQFVQKVGEGAFSEVWEGWWKGIHVAIFRDERTDWYLGGDTCATIYAGGPTPSKLTCSVDGSIMHITEIIMILDTTRNNGNTTETDNLYFPYLTELYIGPANPPSNINNNYNILDLLDNQNNKKLSSLRLLYDFHIPNSQMKFLNTSNQIDIQFRKNPCVLQIAPIIYPKLQHIETNCQFVNNETSNVFDFNEIQFPSLTSLLMYDGESDRVVKYSASPVQGIVSMDGGPKRNRLLDLDRAVILRFFHSTNNMYRTLTNIDKYTRNLKKFARLGFVVFDNSVLPTDVIPLETLTISNNPYVSTFPPEEWLISNRDDPYMKISLDVRNTSVSGQIPEYSSISFFKIDMMYNPLITGRIPDSFCTAQQLYLRNTSLTTLPDCLLCLNGSYPNFVQLPTSIIPQKGFICEPNLEKKFFVLDISSKIIPLSGKMLGYLDSGDFSPSQLQIVRANTLFTYQTSTPSGSQTIVFSSKRKISFDIEWVTDTTILSYINHVYSLDSITFYIEGTFNVSGKNLITINNDFTFNASFGNSSFIQCTMPLPTPLSTNKDFVVTLQSNYLTFEKIVNVKAYPLVSSYSQLNSTGGSLKVTGYFGSLGVGTILIGGKECLGTPKNSSYWQCDIEPIKSGLLDVKIKMKNFDFDMPQIFVESLDKPIDCGPNDRCNGNGQCINTKCVCSTGFYGSYCESRLYEGGQINFNHTTPVTSIVANGYDFNFNMVGVQELDPSGAIIKELITTKWNSTTYNLDEVTYLNYTIQTESKVNILALIQHSNKSRDLTFANQQFTIPPNGLKLSVDINGWVYSSNLNTLRVVFNTKIEEEDNYGCDSKSPIATGTLDDSVKYFKIIKNGLAFYGKFLPFSLSDGRSTYSRNEVINSTQDGVTYIGIHLPQCQTCSIDPDFSLLIQGDREDCAKSGLKQWAIITIAVLVFIFEKKEETSNYWSMWQCKNSEKEKKVNLFNS</sequence>
<feature type="compositionally biased region" description="Low complexity" evidence="2">
    <location>
        <begin position="594"/>
        <end position="611"/>
    </location>
</feature>
<reference evidence="5 6" key="1">
    <citation type="journal article" date="2011" name="Genome Res.">
        <title>Phylogeny-wide analysis of social amoeba genomes highlights ancient origins for complex intercellular communication.</title>
        <authorList>
            <person name="Heidel A.J."/>
            <person name="Lawal H.M."/>
            <person name="Felder M."/>
            <person name="Schilde C."/>
            <person name="Helps N.R."/>
            <person name="Tunggal B."/>
            <person name="Rivero F."/>
            <person name="John U."/>
            <person name="Schleicher M."/>
            <person name="Eichinger L."/>
            <person name="Platzer M."/>
            <person name="Noegel A.A."/>
            <person name="Schaap P."/>
            <person name="Gloeckner G."/>
        </authorList>
    </citation>
    <scope>NUCLEOTIDE SEQUENCE [LARGE SCALE GENOMIC DNA]</scope>
    <source>
        <strain evidence="6">ATCC 26659 / Pp 5 / PN500</strain>
    </source>
</reference>
<organism evidence="5 6">
    <name type="scientific">Heterostelium pallidum (strain ATCC 26659 / Pp 5 / PN500)</name>
    <name type="common">Cellular slime mold</name>
    <name type="synonym">Polysphondylium pallidum</name>
    <dbReference type="NCBI Taxonomy" id="670386"/>
    <lineage>
        <taxon>Eukaryota</taxon>
        <taxon>Amoebozoa</taxon>
        <taxon>Evosea</taxon>
        <taxon>Eumycetozoa</taxon>
        <taxon>Dictyostelia</taxon>
        <taxon>Acytosteliales</taxon>
        <taxon>Acytosteliaceae</taxon>
        <taxon>Heterostelium</taxon>
    </lineage>
</organism>
<comment type="caution">
    <text evidence="5">The sequence shown here is derived from an EMBL/GenBank/DDBJ whole genome shotgun (WGS) entry which is preliminary data.</text>
</comment>
<evidence type="ECO:0000259" key="4">
    <source>
        <dbReference type="PROSITE" id="PS01186"/>
    </source>
</evidence>
<feature type="domain" description="EGF-like" evidence="3 4">
    <location>
        <begin position="1491"/>
        <end position="1502"/>
    </location>
</feature>
<feature type="compositionally biased region" description="Low complexity" evidence="2">
    <location>
        <begin position="51"/>
        <end position="76"/>
    </location>
</feature>
<feature type="compositionally biased region" description="Low complexity" evidence="2">
    <location>
        <begin position="165"/>
        <end position="206"/>
    </location>
</feature>
<evidence type="ECO:0000313" key="6">
    <source>
        <dbReference type="Proteomes" id="UP000001396"/>
    </source>
</evidence>
<feature type="compositionally biased region" description="Low complexity" evidence="2">
    <location>
        <begin position="435"/>
        <end position="470"/>
    </location>
</feature>
<feature type="region of interest" description="Disordered" evidence="2">
    <location>
        <begin position="674"/>
        <end position="695"/>
    </location>
</feature>
<dbReference type="Pfam" id="PF22933">
    <property type="entry name" value="ComC_SSD"/>
    <property type="match status" value="1"/>
</dbReference>
<dbReference type="EMBL" id="ADBJ01000050">
    <property type="protein sequence ID" value="EFA75856.1"/>
    <property type="molecule type" value="Genomic_DNA"/>
</dbReference>
<evidence type="ECO:0000256" key="2">
    <source>
        <dbReference type="SAM" id="MobiDB-lite"/>
    </source>
</evidence>
<dbReference type="PROSITE" id="PS00022">
    <property type="entry name" value="EGF_1"/>
    <property type="match status" value="1"/>
</dbReference>
<dbReference type="InterPro" id="IPR054484">
    <property type="entry name" value="ComC_SSD"/>
</dbReference>
<evidence type="ECO:0000259" key="3">
    <source>
        <dbReference type="PROSITE" id="PS00022"/>
    </source>
</evidence>
<dbReference type="PANTHER" id="PTHR24032:SF16">
    <property type="entry name" value="EGF-LIKE DOMAIN-CONTAINING PROTEIN"/>
    <property type="match status" value="1"/>
</dbReference>
<feature type="compositionally biased region" description="Low complexity" evidence="2">
    <location>
        <begin position="121"/>
        <end position="156"/>
    </location>
</feature>
<dbReference type="InParanoid" id="D3BR24"/>
<feature type="coiled-coil region" evidence="1">
    <location>
        <begin position="784"/>
        <end position="811"/>
    </location>
</feature>
<feature type="region of interest" description="Disordered" evidence="2">
    <location>
        <begin position="594"/>
        <end position="630"/>
    </location>
</feature>
<dbReference type="Proteomes" id="UP000001396">
    <property type="component" value="Unassembled WGS sequence"/>
</dbReference>
<feature type="compositionally biased region" description="Polar residues" evidence="2">
    <location>
        <begin position="207"/>
        <end position="240"/>
    </location>
</feature>
<feature type="region of interest" description="Disordered" evidence="2">
    <location>
        <begin position="513"/>
        <end position="538"/>
    </location>
</feature>
<evidence type="ECO:0000256" key="1">
    <source>
        <dbReference type="SAM" id="Coils"/>
    </source>
</evidence>
<dbReference type="InterPro" id="IPR000742">
    <property type="entry name" value="EGF"/>
</dbReference>
<dbReference type="PANTHER" id="PTHR24032">
    <property type="entry name" value="EGF-LIKE DOMAIN-CONTAINING PROTEIN-RELATED-RELATED"/>
    <property type="match status" value="1"/>
</dbReference>
<name>D3BR24_HETP5</name>
<feature type="region of interest" description="Disordered" evidence="2">
    <location>
        <begin position="430"/>
        <end position="490"/>
    </location>
</feature>
<feature type="compositionally biased region" description="Low complexity" evidence="2">
    <location>
        <begin position="731"/>
        <end position="750"/>
    </location>
</feature>
<evidence type="ECO:0000313" key="5">
    <source>
        <dbReference type="EMBL" id="EFA75856.1"/>
    </source>
</evidence>
<feature type="region of interest" description="Disordered" evidence="2">
    <location>
        <begin position="724"/>
        <end position="771"/>
    </location>
</feature>
<feature type="region of interest" description="Disordered" evidence="2">
    <location>
        <begin position="346"/>
        <end position="380"/>
    </location>
</feature>
<keyword evidence="5" id="KW-0808">Transferase</keyword>
<dbReference type="GeneID" id="31365896"/>
<dbReference type="InterPro" id="IPR053331">
    <property type="entry name" value="EGF-like_comC"/>
</dbReference>
<accession>D3BR24</accession>
<feature type="region of interest" description="Disordered" evidence="2">
    <location>
        <begin position="51"/>
        <end position="273"/>
    </location>
</feature>
<dbReference type="Gene3D" id="3.30.200.20">
    <property type="entry name" value="Phosphorylase Kinase, domain 1"/>
    <property type="match status" value="1"/>
</dbReference>
<dbReference type="Gene3D" id="2.10.25.10">
    <property type="entry name" value="Laminin"/>
    <property type="match status" value="1"/>
</dbReference>
<keyword evidence="6" id="KW-1185">Reference proteome</keyword>
<feature type="compositionally biased region" description="Low complexity" evidence="2">
    <location>
        <begin position="250"/>
        <end position="273"/>
    </location>
</feature>
<dbReference type="PROSITE" id="PS01186">
    <property type="entry name" value="EGF_2"/>
    <property type="match status" value="1"/>
</dbReference>
<feature type="compositionally biased region" description="Polar residues" evidence="2">
    <location>
        <begin position="759"/>
        <end position="771"/>
    </location>
</feature>
<feature type="compositionally biased region" description="Low complexity" evidence="2">
    <location>
        <begin position="529"/>
        <end position="538"/>
    </location>
</feature>
<feature type="compositionally biased region" description="Low complexity" evidence="2">
    <location>
        <begin position="477"/>
        <end position="490"/>
    </location>
</feature>
<gene>
    <name evidence="5" type="primary">splB</name>
    <name evidence="5" type="ORF">PPL_10427</name>
</gene>